<dbReference type="InterPro" id="IPR002145">
    <property type="entry name" value="CopG"/>
</dbReference>
<dbReference type="EMBL" id="CP001400">
    <property type="protein sequence ID" value="ACP37687.1"/>
    <property type="molecule type" value="Genomic_DNA"/>
</dbReference>
<dbReference type="GO" id="GO:0006355">
    <property type="term" value="P:regulation of DNA-templated transcription"/>
    <property type="evidence" value="ECO:0007669"/>
    <property type="project" value="InterPro"/>
</dbReference>
<dbReference type="Proteomes" id="UP000001350">
    <property type="component" value="Chromosome"/>
</dbReference>
<dbReference type="RefSeq" id="WP_012710954.1">
    <property type="nucleotide sequence ID" value="NC_012588.1"/>
</dbReference>
<reference evidence="2 3" key="1">
    <citation type="journal article" date="2009" name="Proc. Natl. Acad. Sci. U.S.A.">
        <title>Biogeography of the Sulfolobus islandicus pan-genome.</title>
        <authorList>
            <person name="Reno M.L."/>
            <person name="Held N.L."/>
            <person name="Fields C.J."/>
            <person name="Burke P.V."/>
            <person name="Whitaker R.J."/>
        </authorList>
    </citation>
    <scope>NUCLEOTIDE SEQUENCE [LARGE SCALE GENOMIC DNA]</scope>
    <source>
        <strain evidence="3">M.14.25 / Kamchatka #1</strain>
    </source>
</reference>
<name>C3MX07_SACI4</name>
<evidence type="ECO:0000313" key="3">
    <source>
        <dbReference type="Proteomes" id="UP000001350"/>
    </source>
</evidence>
<dbReference type="InterPro" id="IPR013321">
    <property type="entry name" value="Arc_rbn_hlx_hlx"/>
</dbReference>
<sequence>MPQTVTFSVRLPMDIASKLEEIAKSKNTSVSELIREAVQLLVDDSLVPEFAIKNWHIINIIVKNRPAIRLLSKLIGSKGEKEGSEVRSVLSEIDEEGISLCLEDKNCIAIDLDSREVYVIGESIDSRWDNSPFKIKLSSSIIIPAPQKRVIYVMKDKS</sequence>
<protein>
    <submittedName>
        <fullName evidence="2">CopG domain protein DNA-binding domain protein</fullName>
    </submittedName>
</protein>
<proteinExistence type="predicted"/>
<dbReference type="GO" id="GO:0003677">
    <property type="term" value="F:DNA binding"/>
    <property type="evidence" value="ECO:0007669"/>
    <property type="project" value="UniProtKB-KW"/>
</dbReference>
<keyword evidence="2" id="KW-0238">DNA-binding</keyword>
<dbReference type="HOGENOM" id="CLU_1773288_0_0_2"/>
<dbReference type="KEGG" id="sia:M1425_0892"/>
<dbReference type="Pfam" id="PF01402">
    <property type="entry name" value="RHH_1"/>
    <property type="match status" value="1"/>
</dbReference>
<evidence type="ECO:0000313" key="2">
    <source>
        <dbReference type="EMBL" id="ACP37687.1"/>
    </source>
</evidence>
<gene>
    <name evidence="2" type="ordered locus">M1425_0892</name>
</gene>
<dbReference type="Gene3D" id="1.10.1220.10">
    <property type="entry name" value="Met repressor-like"/>
    <property type="match status" value="1"/>
</dbReference>
<dbReference type="GeneID" id="84058330"/>
<accession>C3MX07</accession>
<dbReference type="InterPro" id="IPR010985">
    <property type="entry name" value="Ribbon_hlx_hlx"/>
</dbReference>
<evidence type="ECO:0000259" key="1">
    <source>
        <dbReference type="Pfam" id="PF01402"/>
    </source>
</evidence>
<dbReference type="AlphaFoldDB" id="C3MX07"/>
<dbReference type="SUPFAM" id="SSF47598">
    <property type="entry name" value="Ribbon-helix-helix"/>
    <property type="match status" value="1"/>
</dbReference>
<feature type="domain" description="Ribbon-helix-helix protein CopG" evidence="1">
    <location>
        <begin position="6"/>
        <end position="43"/>
    </location>
</feature>
<organism evidence="2 3">
    <name type="scientific">Saccharolobus islandicus (strain M.14.25 / Kamchatka #1)</name>
    <name type="common">Sulfolobus islandicus</name>
    <dbReference type="NCBI Taxonomy" id="427317"/>
    <lineage>
        <taxon>Archaea</taxon>
        <taxon>Thermoproteota</taxon>
        <taxon>Thermoprotei</taxon>
        <taxon>Sulfolobales</taxon>
        <taxon>Sulfolobaceae</taxon>
        <taxon>Saccharolobus</taxon>
    </lineage>
</organism>